<feature type="region of interest" description="Disordered" evidence="1">
    <location>
        <begin position="371"/>
        <end position="453"/>
    </location>
</feature>
<organism evidence="4 5">
    <name type="scientific">Geodia barretti</name>
    <name type="common">Barrett's horny sponge</name>
    <dbReference type="NCBI Taxonomy" id="519541"/>
    <lineage>
        <taxon>Eukaryota</taxon>
        <taxon>Metazoa</taxon>
        <taxon>Porifera</taxon>
        <taxon>Demospongiae</taxon>
        <taxon>Heteroscleromorpha</taxon>
        <taxon>Tetractinellida</taxon>
        <taxon>Astrophorina</taxon>
        <taxon>Geodiidae</taxon>
        <taxon>Geodia</taxon>
    </lineage>
</organism>
<dbReference type="EMBL" id="CASHTH010004059">
    <property type="protein sequence ID" value="CAI8052985.1"/>
    <property type="molecule type" value="Genomic_DNA"/>
</dbReference>
<evidence type="ECO:0000313" key="5">
    <source>
        <dbReference type="Proteomes" id="UP001174909"/>
    </source>
</evidence>
<evidence type="ECO:0000256" key="2">
    <source>
        <dbReference type="SAM" id="Phobius"/>
    </source>
</evidence>
<feature type="region of interest" description="Disordered" evidence="1">
    <location>
        <begin position="275"/>
        <end position="349"/>
    </location>
</feature>
<accession>A0AA35TR87</accession>
<keyword evidence="5" id="KW-1185">Reference proteome</keyword>
<keyword evidence="3" id="KW-0732">Signal</keyword>
<proteinExistence type="predicted"/>
<feature type="non-terminal residue" evidence="4">
    <location>
        <position position="1"/>
    </location>
</feature>
<dbReference type="Proteomes" id="UP001174909">
    <property type="component" value="Unassembled WGS sequence"/>
</dbReference>
<keyword evidence="2" id="KW-0472">Membrane</keyword>
<keyword evidence="2" id="KW-0812">Transmembrane</keyword>
<feature type="chain" id="PRO_5041404296" evidence="3">
    <location>
        <begin position="34"/>
        <end position="453"/>
    </location>
</feature>
<evidence type="ECO:0000256" key="1">
    <source>
        <dbReference type="SAM" id="MobiDB-lite"/>
    </source>
</evidence>
<feature type="region of interest" description="Disordered" evidence="1">
    <location>
        <begin position="140"/>
        <end position="198"/>
    </location>
</feature>
<protein>
    <submittedName>
        <fullName evidence="4">Uncharacterized protein</fullName>
    </submittedName>
</protein>
<evidence type="ECO:0000256" key="3">
    <source>
        <dbReference type="SAM" id="SignalP"/>
    </source>
</evidence>
<feature type="signal peptide" evidence="3">
    <location>
        <begin position="1"/>
        <end position="33"/>
    </location>
</feature>
<sequence length="453" mass="47767">MTLERPCTRWIVSNSICVLWLCSCLVPWASVHAAPDLKFVIQGDPQTDDGTEHNCTGQSIKIGCAYRGSVVPSDVSLTTGNPAQSLYLRPESSWTFQLFDGGLSYTVSASDASGTRTYTCSARSLTATFTIIFDDTSSHCSGTTTSPTTQPTSPSTEPSTGSTPATTGSSSSPSTPDGTGSPPTGGGTSQGSTSSGETSFKGLKPLVYTVASVILLGTLAIVAIITCWIRARRSFHSRIIRPNNTPQDYLDYISDNEFTPLTTSEFLASLQERPPTYNQSEEMTESVDPQGTGDTSGGGRDEASRTQSSRELQPPATTTTSSGGTNEGAGVAVVERRRTRGGSAERERRRRRRVVIVENVADVPDVTVTITQGEVITNEEEGGATSEPHPSSQSSATLTEGDKGSANEGPVAVQQLVPLELANPPDHTPSPSQQEVGVIEARVSMVEGLSPPP</sequence>
<evidence type="ECO:0000313" key="4">
    <source>
        <dbReference type="EMBL" id="CAI8052985.1"/>
    </source>
</evidence>
<comment type="caution">
    <text evidence="4">The sequence shown here is derived from an EMBL/GenBank/DDBJ whole genome shotgun (WGS) entry which is preliminary data.</text>
</comment>
<dbReference type="AlphaFoldDB" id="A0AA35TR87"/>
<dbReference type="PROSITE" id="PS51257">
    <property type="entry name" value="PROKAR_LIPOPROTEIN"/>
    <property type="match status" value="1"/>
</dbReference>
<keyword evidence="2" id="KW-1133">Transmembrane helix</keyword>
<reference evidence="4" key="1">
    <citation type="submission" date="2023-03" db="EMBL/GenBank/DDBJ databases">
        <authorList>
            <person name="Steffen K."/>
            <person name="Cardenas P."/>
        </authorList>
    </citation>
    <scope>NUCLEOTIDE SEQUENCE</scope>
</reference>
<feature type="compositionally biased region" description="Polar residues" evidence="1">
    <location>
        <begin position="276"/>
        <end position="293"/>
    </location>
</feature>
<feature type="compositionally biased region" description="Polar residues" evidence="1">
    <location>
        <begin position="388"/>
        <end position="398"/>
    </location>
</feature>
<gene>
    <name evidence="4" type="ORF">GBAR_LOCUS28989</name>
</gene>
<feature type="transmembrane region" description="Helical" evidence="2">
    <location>
        <begin position="206"/>
        <end position="229"/>
    </location>
</feature>
<name>A0AA35TR87_GEOBA</name>
<feature type="compositionally biased region" description="Low complexity" evidence="1">
    <location>
        <begin position="141"/>
        <end position="182"/>
    </location>
</feature>